<dbReference type="GO" id="GO:0005886">
    <property type="term" value="C:plasma membrane"/>
    <property type="evidence" value="ECO:0007669"/>
    <property type="project" value="TreeGrafter"/>
</dbReference>
<keyword evidence="7" id="KW-1185">Reference proteome</keyword>
<keyword evidence="4 5" id="KW-0472">Membrane</keyword>
<organism evidence="6 7">
    <name type="scientific">Protopolystoma xenopodis</name>
    <dbReference type="NCBI Taxonomy" id="117903"/>
    <lineage>
        <taxon>Eukaryota</taxon>
        <taxon>Metazoa</taxon>
        <taxon>Spiralia</taxon>
        <taxon>Lophotrochozoa</taxon>
        <taxon>Platyhelminthes</taxon>
        <taxon>Monogenea</taxon>
        <taxon>Polyopisthocotylea</taxon>
        <taxon>Polystomatidea</taxon>
        <taxon>Polystomatidae</taxon>
        <taxon>Protopolystoma</taxon>
    </lineage>
</organism>
<dbReference type="Proteomes" id="UP000784294">
    <property type="component" value="Unassembled WGS sequence"/>
</dbReference>
<dbReference type="EMBL" id="CAAALY010274492">
    <property type="protein sequence ID" value="VEL42453.1"/>
    <property type="molecule type" value="Genomic_DNA"/>
</dbReference>
<feature type="transmembrane region" description="Helical" evidence="5">
    <location>
        <begin position="168"/>
        <end position="191"/>
    </location>
</feature>
<evidence type="ECO:0000313" key="7">
    <source>
        <dbReference type="Proteomes" id="UP000784294"/>
    </source>
</evidence>
<keyword evidence="2 5" id="KW-0812">Transmembrane</keyword>
<name>A0A448XQJ9_9PLAT</name>
<evidence type="ECO:0008006" key="8">
    <source>
        <dbReference type="Google" id="ProtNLM"/>
    </source>
</evidence>
<dbReference type="GO" id="GO:0097638">
    <property type="term" value="P:L-arginine import across plasma membrane"/>
    <property type="evidence" value="ECO:0007669"/>
    <property type="project" value="TreeGrafter"/>
</dbReference>
<gene>
    <name evidence="6" type="ORF">PXEA_LOCUS35893</name>
</gene>
<dbReference type="PANTHER" id="PTHR43243">
    <property type="entry name" value="INNER MEMBRANE TRANSPORTER YGJI-RELATED"/>
    <property type="match status" value="1"/>
</dbReference>
<reference evidence="6" key="1">
    <citation type="submission" date="2018-11" db="EMBL/GenBank/DDBJ databases">
        <authorList>
            <consortium name="Pathogen Informatics"/>
        </authorList>
    </citation>
    <scope>NUCLEOTIDE SEQUENCE</scope>
</reference>
<proteinExistence type="predicted"/>
<keyword evidence="3 5" id="KW-1133">Transmembrane helix</keyword>
<feature type="transmembrane region" description="Helical" evidence="5">
    <location>
        <begin position="71"/>
        <end position="93"/>
    </location>
</feature>
<dbReference type="Pfam" id="PF13520">
    <property type="entry name" value="AA_permease_2"/>
    <property type="match status" value="1"/>
</dbReference>
<evidence type="ECO:0000256" key="3">
    <source>
        <dbReference type="ARBA" id="ARBA00022989"/>
    </source>
</evidence>
<sequence>MSVGIVSCFGIQGSSLVNNIFTGINLLVIFVASIFMLVYARPEYLLLPVPANMSMISSALGSHALVPGARFLPFGVPGLLAGAATCFNAFIGFDMISTCAEEAADPARSMPRANAFAVAFVSLIISICSLALVLYVPWYTVDYGAPYLLALLNGVSVGGGSEEARTGMFFFIGAGCLLGLTASLLSSMIAAPRITYAMAQDGIVFRILSHVCQPFKVISGHKMSPCWGQV</sequence>
<dbReference type="AlphaFoldDB" id="A0A448XQJ9"/>
<dbReference type="PANTHER" id="PTHR43243:SF105">
    <property type="entry name" value="CATIONIC AMINO ACID TRANSPORTER C-TERMINAL DOMAIN-CONTAINING PROTEIN"/>
    <property type="match status" value="1"/>
</dbReference>
<feature type="transmembrane region" description="Helical" evidence="5">
    <location>
        <begin position="20"/>
        <end position="38"/>
    </location>
</feature>
<dbReference type="GO" id="GO:0000064">
    <property type="term" value="F:L-ornithine transmembrane transporter activity"/>
    <property type="evidence" value="ECO:0007669"/>
    <property type="project" value="TreeGrafter"/>
</dbReference>
<evidence type="ECO:0000256" key="2">
    <source>
        <dbReference type="ARBA" id="ARBA00022692"/>
    </source>
</evidence>
<evidence type="ECO:0000256" key="5">
    <source>
        <dbReference type="SAM" id="Phobius"/>
    </source>
</evidence>
<dbReference type="Gene3D" id="1.20.1740.10">
    <property type="entry name" value="Amino acid/polyamine transporter I"/>
    <property type="match status" value="1"/>
</dbReference>
<evidence type="ECO:0000313" key="6">
    <source>
        <dbReference type="EMBL" id="VEL42453.1"/>
    </source>
</evidence>
<comment type="subcellular location">
    <subcellularLocation>
        <location evidence="1">Membrane</location>
        <topology evidence="1">Multi-pass membrane protein</topology>
    </subcellularLocation>
</comment>
<dbReference type="OrthoDB" id="310030at2759"/>
<dbReference type="GO" id="GO:0061459">
    <property type="term" value="F:L-arginine transmembrane transporter activity"/>
    <property type="evidence" value="ECO:0007669"/>
    <property type="project" value="TreeGrafter"/>
</dbReference>
<comment type="caution">
    <text evidence="6">The sequence shown here is derived from an EMBL/GenBank/DDBJ whole genome shotgun (WGS) entry which is preliminary data.</text>
</comment>
<feature type="transmembrane region" description="Helical" evidence="5">
    <location>
        <begin position="45"/>
        <end position="65"/>
    </location>
</feature>
<evidence type="ECO:0000256" key="4">
    <source>
        <dbReference type="ARBA" id="ARBA00023136"/>
    </source>
</evidence>
<dbReference type="GO" id="GO:0015189">
    <property type="term" value="F:L-lysine transmembrane transporter activity"/>
    <property type="evidence" value="ECO:0007669"/>
    <property type="project" value="TreeGrafter"/>
</dbReference>
<accession>A0A448XQJ9</accession>
<dbReference type="InterPro" id="IPR002293">
    <property type="entry name" value="AA/rel_permease1"/>
</dbReference>
<evidence type="ECO:0000256" key="1">
    <source>
        <dbReference type="ARBA" id="ARBA00004141"/>
    </source>
</evidence>
<protein>
    <recommendedName>
        <fullName evidence="8">Amino acid permease/ SLC12A domain-containing protein</fullName>
    </recommendedName>
</protein>
<feature type="transmembrane region" description="Helical" evidence="5">
    <location>
        <begin position="114"/>
        <end position="138"/>
    </location>
</feature>